<proteinExistence type="predicted"/>
<evidence type="ECO:0000256" key="1">
    <source>
        <dbReference type="SAM" id="MobiDB-lite"/>
    </source>
</evidence>
<sequence length="238" mass="25005">MPPAARSSTPRKPSGPSAPRRSAARPAQVEVPPGLSAEEARRVLAAIAQGAATVQRTHRGVMLGLEPTSGRSASRFRIVRLPQRAPAPPPDSTEAAELPPEAARAALQRAYARGAEAAAGLLAGPDMLSSDALAARLNLSREAVHQKRRRGELLGLEGAKRGVRFPAWQLDADGRPLAALPALHAALGEPWAVFRFLRQRHPDLGRRTGLEAVTDPQQTAAALALARRVGSAFSPAGA</sequence>
<protein>
    <submittedName>
        <fullName evidence="2">Uncharacterized protein</fullName>
    </submittedName>
</protein>
<gene>
    <name evidence="2" type="ORF">E0493_19940</name>
</gene>
<comment type="caution">
    <text evidence="2">The sequence shown here is derived from an EMBL/GenBank/DDBJ whole genome shotgun (WGS) entry which is preliminary data.</text>
</comment>
<evidence type="ECO:0000313" key="3">
    <source>
        <dbReference type="Proteomes" id="UP000460715"/>
    </source>
</evidence>
<accession>A0A845BHT4</accession>
<dbReference type="OrthoDB" id="8401347at2"/>
<dbReference type="Proteomes" id="UP000460715">
    <property type="component" value="Unassembled WGS sequence"/>
</dbReference>
<keyword evidence="3" id="KW-1185">Reference proteome</keyword>
<dbReference type="AlphaFoldDB" id="A0A845BHT4"/>
<reference evidence="2 3" key="1">
    <citation type="submission" date="2019-03" db="EMBL/GenBank/DDBJ databases">
        <title>Roseomonas sp. a novel Roseomonas species isolated from Sea whip Gorgonian.</title>
        <authorList>
            <person name="Li F."/>
            <person name="Pan X."/>
            <person name="Huang S."/>
            <person name="Li Z."/>
            <person name="Meng B."/>
        </authorList>
    </citation>
    <scope>NUCLEOTIDE SEQUENCE [LARGE SCALE GENOMIC DNA]</scope>
    <source>
        <strain evidence="2 3">M0104</strain>
    </source>
</reference>
<dbReference type="EMBL" id="SNVJ01000024">
    <property type="protein sequence ID" value="MXP65624.1"/>
    <property type="molecule type" value="Genomic_DNA"/>
</dbReference>
<evidence type="ECO:0000313" key="2">
    <source>
        <dbReference type="EMBL" id="MXP65624.1"/>
    </source>
</evidence>
<organism evidence="2 3">
    <name type="scientific">Teichococcus coralli</name>
    <dbReference type="NCBI Taxonomy" id="2545983"/>
    <lineage>
        <taxon>Bacteria</taxon>
        <taxon>Pseudomonadati</taxon>
        <taxon>Pseudomonadota</taxon>
        <taxon>Alphaproteobacteria</taxon>
        <taxon>Acetobacterales</taxon>
        <taxon>Roseomonadaceae</taxon>
        <taxon>Roseomonas</taxon>
    </lineage>
</organism>
<dbReference type="RefSeq" id="WP_160939033.1">
    <property type="nucleotide sequence ID" value="NZ_SNVJ01000024.1"/>
</dbReference>
<feature type="region of interest" description="Disordered" evidence="1">
    <location>
        <begin position="1"/>
        <end position="35"/>
    </location>
</feature>
<name>A0A845BHT4_9PROT</name>
<feature type="compositionally biased region" description="Low complexity" evidence="1">
    <location>
        <begin position="10"/>
        <end position="27"/>
    </location>
</feature>